<dbReference type="GO" id="GO:0016874">
    <property type="term" value="F:ligase activity"/>
    <property type="evidence" value="ECO:0007669"/>
    <property type="project" value="UniProtKB-KW"/>
</dbReference>
<evidence type="ECO:0000313" key="2">
    <source>
        <dbReference type="EMBL" id="CAK9023507.1"/>
    </source>
</evidence>
<evidence type="ECO:0000256" key="1">
    <source>
        <dbReference type="SAM" id="Phobius"/>
    </source>
</evidence>
<protein>
    <submittedName>
        <fullName evidence="2">Probable tubulin--tyrosine ligase PBY1 (P-body-associated protein 1)</fullName>
    </submittedName>
</protein>
<dbReference type="InterPro" id="IPR004344">
    <property type="entry name" value="TTL/TTLL_fam"/>
</dbReference>
<dbReference type="Gene3D" id="3.30.470.20">
    <property type="entry name" value="ATP-grasp fold, B domain"/>
    <property type="match status" value="1"/>
</dbReference>
<keyword evidence="1" id="KW-0472">Membrane</keyword>
<dbReference type="Pfam" id="PF03133">
    <property type="entry name" value="TTL"/>
    <property type="match status" value="1"/>
</dbReference>
<dbReference type="PANTHER" id="PTHR47551">
    <property type="entry name" value="TUBULIN--TYROSINE LIGASE PBY1-RELATED"/>
    <property type="match status" value="1"/>
</dbReference>
<accession>A0ABP0KAC1</accession>
<dbReference type="InterPro" id="IPR027746">
    <property type="entry name" value="TTL"/>
</dbReference>
<keyword evidence="2" id="KW-0436">Ligase</keyword>
<keyword evidence="1" id="KW-0812">Transmembrane</keyword>
<dbReference type="SUPFAM" id="SSF56059">
    <property type="entry name" value="Glutathione synthetase ATP-binding domain-like"/>
    <property type="match status" value="1"/>
</dbReference>
<name>A0ABP0KAC1_9DINO</name>
<dbReference type="PROSITE" id="PS51221">
    <property type="entry name" value="TTL"/>
    <property type="match status" value="1"/>
</dbReference>
<sequence length="450" mass="50871">MKLALWPWRISFWVQLTVLVYAAYWWWKKRRRPQILVTLSSAYARDVVLAAAKELGITIGPASCEWADFARLNWDTFFSDATTLHRRSSLYLRASLVRKGMLAYFLAKKGVVDVMPKTLIADIEDQEDLDHLPRRVSKWMGKESTGDQLAKKSVESGLVLKASNANRGEHIYLVQSAAEVSAIHSSVLQNVTEWVIQPYLKSQLLDGRKFHVRCHFVVVGCPRCGASRAWLHDEAVILLASQPFTEDLTQIAAHLTNMCQQEKHPDYNEGRQILLLSTLKDSKIRPEELWPQFTRHLSAALGAAEAGRAGWSPLPQCFELFGADFLLEEGQQPKAWLLEVNAGPDLAVFGHKRYAAKRLVRDVLETAVLPFLHLKEEPFLQSDRCFCQVAKGGFFSRELWSQASTTASPLCELKAFQRRLENAARLAKELHSNSKLPLRGPQGEVASRQL</sequence>
<dbReference type="EMBL" id="CAXAMM010010513">
    <property type="protein sequence ID" value="CAK9023507.1"/>
    <property type="molecule type" value="Genomic_DNA"/>
</dbReference>
<organism evidence="2 3">
    <name type="scientific">Durusdinium trenchii</name>
    <dbReference type="NCBI Taxonomy" id="1381693"/>
    <lineage>
        <taxon>Eukaryota</taxon>
        <taxon>Sar</taxon>
        <taxon>Alveolata</taxon>
        <taxon>Dinophyceae</taxon>
        <taxon>Suessiales</taxon>
        <taxon>Symbiodiniaceae</taxon>
        <taxon>Durusdinium</taxon>
    </lineage>
</organism>
<dbReference type="Proteomes" id="UP001642464">
    <property type="component" value="Unassembled WGS sequence"/>
</dbReference>
<evidence type="ECO:0000313" key="3">
    <source>
        <dbReference type="Proteomes" id="UP001642464"/>
    </source>
</evidence>
<keyword evidence="1" id="KW-1133">Transmembrane helix</keyword>
<proteinExistence type="predicted"/>
<reference evidence="2 3" key="1">
    <citation type="submission" date="2024-02" db="EMBL/GenBank/DDBJ databases">
        <authorList>
            <person name="Chen Y."/>
            <person name="Shah S."/>
            <person name="Dougan E. K."/>
            <person name="Thang M."/>
            <person name="Chan C."/>
        </authorList>
    </citation>
    <scope>NUCLEOTIDE SEQUENCE [LARGE SCALE GENOMIC DNA]</scope>
</reference>
<comment type="caution">
    <text evidence="2">The sequence shown here is derived from an EMBL/GenBank/DDBJ whole genome shotgun (WGS) entry which is preliminary data.</text>
</comment>
<feature type="transmembrane region" description="Helical" evidence="1">
    <location>
        <begin position="6"/>
        <end position="27"/>
    </location>
</feature>
<dbReference type="PANTHER" id="PTHR47551:SF1">
    <property type="entry name" value="TUBULIN--TYROSINE LIGASE PBY1-RELATED"/>
    <property type="match status" value="1"/>
</dbReference>
<gene>
    <name evidence="2" type="ORF">SCF082_LOCUS16239</name>
</gene>
<keyword evidence="3" id="KW-1185">Reference proteome</keyword>